<evidence type="ECO:0000259" key="2">
    <source>
        <dbReference type="PROSITE" id="PS50975"/>
    </source>
</evidence>
<evidence type="ECO:0000313" key="3">
    <source>
        <dbReference type="EMBL" id="QEE49462.1"/>
    </source>
</evidence>
<gene>
    <name evidence="3" type="ORF">FUA48_07660</name>
</gene>
<name>A0A5B9FXH7_9FLAO</name>
<dbReference type="RefSeq" id="WP_147582975.1">
    <property type="nucleotide sequence ID" value="NZ_CP042831.1"/>
</dbReference>
<dbReference type="Proteomes" id="UP000321222">
    <property type="component" value="Chromosome"/>
</dbReference>
<organism evidence="3 4">
    <name type="scientific">Flavobacterium alkalisoli</name>
    <dbReference type="NCBI Taxonomy" id="2602769"/>
    <lineage>
        <taxon>Bacteria</taxon>
        <taxon>Pseudomonadati</taxon>
        <taxon>Bacteroidota</taxon>
        <taxon>Flavobacteriia</taxon>
        <taxon>Flavobacteriales</taxon>
        <taxon>Flavobacteriaceae</taxon>
        <taxon>Flavobacterium</taxon>
    </lineage>
</organism>
<sequence>MRKKVLIFPSGAENALEINEAIKYSIHVEVIPASGRNDYSELIYENEVRKLPFLNELNFIEDLNKLIEKDKIDLIFPTDDTASLFLAENASIINAKILSADFKTNLVCRYKKETYTLFKDEFFCPQIYLKVLEEEEYPIFSKPDVGQGSQGVQLIKSKKHHESLIDNNDLIFVEYLPGKEYTIDCFTNRYGELLFSGIRERAEVKMGISFRSREVSLTDEVKQIAEKINSKLGFHGLWFFQLKEDCNGHLKLLEVSTRTAGTMGFFRHKGVNLPLLTIYDALGMDVEIFKYGYELELFRVTKNKFKYGLEYDTVYVDYDDTLIVNGKVNIVLMSFIYQCKNNGKIVKLITKHGAKLHMSLNFYSISPSLFDEIIVLKMEDKKSDYIESHKAIFIDNWFVERREVRLAKDMPVFDVDTVESLIKN</sequence>
<dbReference type="InterPro" id="IPR011761">
    <property type="entry name" value="ATP-grasp"/>
</dbReference>
<feature type="domain" description="ATP-grasp" evidence="2">
    <location>
        <begin position="100"/>
        <end position="282"/>
    </location>
</feature>
<dbReference type="GO" id="GO:0046872">
    <property type="term" value="F:metal ion binding"/>
    <property type="evidence" value="ECO:0007669"/>
    <property type="project" value="InterPro"/>
</dbReference>
<evidence type="ECO:0000256" key="1">
    <source>
        <dbReference type="PROSITE-ProRule" id="PRU00409"/>
    </source>
</evidence>
<keyword evidence="4" id="KW-1185">Reference proteome</keyword>
<dbReference type="SUPFAM" id="SSF56059">
    <property type="entry name" value="Glutathione synthetase ATP-binding domain-like"/>
    <property type="match status" value="1"/>
</dbReference>
<dbReference type="Pfam" id="PF15632">
    <property type="entry name" value="ATPgrasp_Ter"/>
    <property type="match status" value="1"/>
</dbReference>
<keyword evidence="1" id="KW-0547">Nucleotide-binding</keyword>
<dbReference type="KEGG" id="fak:FUA48_07660"/>
<dbReference type="Gene3D" id="3.30.470.20">
    <property type="entry name" value="ATP-grasp fold, B domain"/>
    <property type="match status" value="1"/>
</dbReference>
<dbReference type="EMBL" id="CP042831">
    <property type="protein sequence ID" value="QEE49462.1"/>
    <property type="molecule type" value="Genomic_DNA"/>
</dbReference>
<dbReference type="Gene3D" id="3.40.50.20">
    <property type="match status" value="1"/>
</dbReference>
<protein>
    <submittedName>
        <fullName evidence="3">ATP-grasp domain-containing protein</fullName>
    </submittedName>
</protein>
<dbReference type="AlphaFoldDB" id="A0A5B9FXH7"/>
<proteinExistence type="predicted"/>
<dbReference type="PROSITE" id="PS50975">
    <property type="entry name" value="ATP_GRASP"/>
    <property type="match status" value="1"/>
</dbReference>
<keyword evidence="1" id="KW-0067">ATP-binding</keyword>
<reference evidence="3 4" key="1">
    <citation type="submission" date="2019-08" db="EMBL/GenBank/DDBJ databases">
        <title>Flavobacterium alkalisoli sp. nov., isolated from rhizosphere soil of Suaeda salsa.</title>
        <authorList>
            <person name="Sun J.-Q."/>
            <person name="Xu L."/>
        </authorList>
    </citation>
    <scope>NUCLEOTIDE SEQUENCE [LARGE SCALE GENOMIC DNA]</scope>
    <source>
        <strain evidence="3 4">XS-5</strain>
    </source>
</reference>
<evidence type="ECO:0000313" key="4">
    <source>
        <dbReference type="Proteomes" id="UP000321222"/>
    </source>
</evidence>
<dbReference type="OrthoDB" id="9803907at2"/>
<accession>A0A5B9FXH7</accession>
<dbReference type="GO" id="GO:0005524">
    <property type="term" value="F:ATP binding"/>
    <property type="evidence" value="ECO:0007669"/>
    <property type="project" value="UniProtKB-UniRule"/>
</dbReference>